<dbReference type="RefSeq" id="XP_033594427.1">
    <property type="nucleotide sequence ID" value="XM_033730068.1"/>
</dbReference>
<evidence type="ECO:0000313" key="2">
    <source>
        <dbReference type="EMBL" id="KAF2487858.1"/>
    </source>
</evidence>
<keyword evidence="1" id="KW-1133">Transmembrane helix</keyword>
<evidence type="ECO:0000313" key="3">
    <source>
        <dbReference type="Proteomes" id="UP000799767"/>
    </source>
</evidence>
<dbReference type="OrthoDB" id="4941332at2759"/>
<feature type="transmembrane region" description="Helical" evidence="1">
    <location>
        <begin position="225"/>
        <end position="247"/>
    </location>
</feature>
<gene>
    <name evidence="2" type="ORF">BDY17DRAFT_19730</name>
</gene>
<feature type="transmembrane region" description="Helical" evidence="1">
    <location>
        <begin position="181"/>
        <end position="205"/>
    </location>
</feature>
<accession>A0A6A6Q5Y8</accession>
<keyword evidence="1" id="KW-0472">Membrane</keyword>
<protein>
    <submittedName>
        <fullName evidence="2">Uncharacterized protein</fullName>
    </submittedName>
</protein>
<name>A0A6A6Q5Y8_9PEZI</name>
<keyword evidence="3" id="KW-1185">Reference proteome</keyword>
<sequence length="289" mass="30796">MAISAQISELAAQCVKDLKRDTERYGRLGALFLHTALLQLRPILATIQKHVVDPNGHEPDEASKAARAIRDSYTSVFTTVGVAGAIIAQIAVSELISLNDISEVTFLVQLAFILGVLAGILSVYFACIVQTMLSGLPVGDEVKEWLTTPERSLEILRRSCVSGGHEVGKADELRMPSFGSALMLTMPALLLNISLGSLLVGNGIYIGQLYTLPGLNSITKGQSLATLLTFVIVAGLLLIIGTFPALMKTLEGTNAARRDRQDRLRSLATDVGVHRPAANKAGVLNPGKA</sequence>
<organism evidence="2 3">
    <name type="scientific">Neohortaea acidophila</name>
    <dbReference type="NCBI Taxonomy" id="245834"/>
    <lineage>
        <taxon>Eukaryota</taxon>
        <taxon>Fungi</taxon>
        <taxon>Dikarya</taxon>
        <taxon>Ascomycota</taxon>
        <taxon>Pezizomycotina</taxon>
        <taxon>Dothideomycetes</taxon>
        <taxon>Dothideomycetidae</taxon>
        <taxon>Mycosphaerellales</taxon>
        <taxon>Teratosphaeriaceae</taxon>
        <taxon>Neohortaea</taxon>
    </lineage>
</organism>
<dbReference type="EMBL" id="MU001631">
    <property type="protein sequence ID" value="KAF2487858.1"/>
    <property type="molecule type" value="Genomic_DNA"/>
</dbReference>
<evidence type="ECO:0000256" key="1">
    <source>
        <dbReference type="SAM" id="Phobius"/>
    </source>
</evidence>
<keyword evidence="1" id="KW-0812">Transmembrane</keyword>
<proteinExistence type="predicted"/>
<reference evidence="2" key="1">
    <citation type="journal article" date="2020" name="Stud. Mycol.">
        <title>101 Dothideomycetes genomes: a test case for predicting lifestyles and emergence of pathogens.</title>
        <authorList>
            <person name="Haridas S."/>
            <person name="Albert R."/>
            <person name="Binder M."/>
            <person name="Bloem J."/>
            <person name="Labutti K."/>
            <person name="Salamov A."/>
            <person name="Andreopoulos B."/>
            <person name="Baker S."/>
            <person name="Barry K."/>
            <person name="Bills G."/>
            <person name="Bluhm B."/>
            <person name="Cannon C."/>
            <person name="Castanera R."/>
            <person name="Culley D."/>
            <person name="Daum C."/>
            <person name="Ezra D."/>
            <person name="Gonzalez J."/>
            <person name="Henrissat B."/>
            <person name="Kuo A."/>
            <person name="Liang C."/>
            <person name="Lipzen A."/>
            <person name="Lutzoni F."/>
            <person name="Magnuson J."/>
            <person name="Mondo S."/>
            <person name="Nolan M."/>
            <person name="Ohm R."/>
            <person name="Pangilinan J."/>
            <person name="Park H.-J."/>
            <person name="Ramirez L."/>
            <person name="Alfaro M."/>
            <person name="Sun H."/>
            <person name="Tritt A."/>
            <person name="Yoshinaga Y."/>
            <person name="Zwiers L.-H."/>
            <person name="Turgeon B."/>
            <person name="Goodwin S."/>
            <person name="Spatafora J."/>
            <person name="Crous P."/>
            <person name="Grigoriev I."/>
        </authorList>
    </citation>
    <scope>NUCLEOTIDE SEQUENCE</scope>
    <source>
        <strain evidence="2">CBS 113389</strain>
    </source>
</reference>
<dbReference type="GeneID" id="54471070"/>
<dbReference type="Proteomes" id="UP000799767">
    <property type="component" value="Unassembled WGS sequence"/>
</dbReference>
<dbReference type="AlphaFoldDB" id="A0A6A6Q5Y8"/>
<feature type="transmembrane region" description="Helical" evidence="1">
    <location>
        <begin position="104"/>
        <end position="127"/>
    </location>
</feature>
<feature type="transmembrane region" description="Helical" evidence="1">
    <location>
        <begin position="73"/>
        <end position="92"/>
    </location>
</feature>